<feature type="chain" id="PRO_5031535356" description="Major royal jelly protein" evidence="3">
    <location>
        <begin position="28"/>
        <end position="395"/>
    </location>
</feature>
<evidence type="ECO:0000313" key="5">
    <source>
        <dbReference type="Proteomes" id="UP000559860"/>
    </source>
</evidence>
<gene>
    <name evidence="4" type="ORF">HLH36_15175</name>
</gene>
<feature type="signal peptide" evidence="3">
    <location>
        <begin position="1"/>
        <end position="27"/>
    </location>
</feature>
<evidence type="ECO:0000256" key="3">
    <source>
        <dbReference type="SAM" id="SignalP"/>
    </source>
</evidence>
<name>A0A7W4IVB6_9PROT</name>
<evidence type="ECO:0008006" key="6">
    <source>
        <dbReference type="Google" id="ProtNLM"/>
    </source>
</evidence>
<dbReference type="Pfam" id="PF03022">
    <property type="entry name" value="MRJP"/>
    <property type="match status" value="1"/>
</dbReference>
<reference evidence="4 5" key="1">
    <citation type="submission" date="2020-04" db="EMBL/GenBank/DDBJ databases">
        <title>Description of novel Gluconacetobacter.</title>
        <authorList>
            <person name="Sombolestani A."/>
        </authorList>
    </citation>
    <scope>NUCLEOTIDE SEQUENCE [LARGE SCALE GENOMIC DNA]</scope>
    <source>
        <strain evidence="4 5">LMG 27801</strain>
    </source>
</reference>
<sequence length="395" mass="42654">MILPPYGRKILMRAMSLVVLASGAMMHAPPPAQGRSLRIEAESRIKGWNAVVLADGHIFVAGPRWLGFGGPAVGELDARGEIRPFPDSAWNGWKPGRDTARRFVSINALHLDPEGKIWIVDTGTPAFGAPPVRGGAKLVRIDPTTGEVLRRLPLGPDIAPAGSYIDDIRFNGRHAYLSDAGRGALIVLDLGTGQFRRVLDGAPATMAQAARPIVVDRRILQNGAGAPLLVNVDPLEVSPDGKWLYFGPLEGPWSKLPTSLLDDPATSPEQFAAAIRPWADLPAIGGSAMDKEGNLYFTALNDDSLYRRDASGTIVRLLSDPRLHWADAPFLAQDGRLWLPVAQLDRVARFHDGQSHIRLPFLLFSVSTEAPHAADAARIKTIGRAVTVPESPPRP</sequence>
<comment type="subcellular location">
    <subcellularLocation>
        <location evidence="1">Secreted</location>
    </subcellularLocation>
</comment>
<dbReference type="PANTHER" id="PTHR10009:SF18">
    <property type="entry name" value="PROTEIN YELLOW-LIKE PROTEIN"/>
    <property type="match status" value="1"/>
</dbReference>
<evidence type="ECO:0000313" key="4">
    <source>
        <dbReference type="EMBL" id="MBB2169672.1"/>
    </source>
</evidence>
<dbReference type="InterPro" id="IPR017996">
    <property type="entry name" value="MRJP/yellow-related"/>
</dbReference>
<keyword evidence="5" id="KW-1185">Reference proteome</keyword>
<dbReference type="InterPro" id="IPR011042">
    <property type="entry name" value="6-blade_b-propeller_TolB-like"/>
</dbReference>
<evidence type="ECO:0000256" key="1">
    <source>
        <dbReference type="ARBA" id="ARBA00004613"/>
    </source>
</evidence>
<dbReference type="EMBL" id="JABEQD010000012">
    <property type="protein sequence ID" value="MBB2169672.1"/>
    <property type="molecule type" value="Genomic_DNA"/>
</dbReference>
<dbReference type="Gene3D" id="2.120.10.30">
    <property type="entry name" value="TolB, C-terminal domain"/>
    <property type="match status" value="1"/>
</dbReference>
<keyword evidence="2" id="KW-0964">Secreted</keyword>
<accession>A0A7W4IVB6</accession>
<dbReference type="PANTHER" id="PTHR10009">
    <property type="entry name" value="PROTEIN YELLOW-RELATED"/>
    <property type="match status" value="1"/>
</dbReference>
<dbReference type="Proteomes" id="UP000559860">
    <property type="component" value="Unassembled WGS sequence"/>
</dbReference>
<keyword evidence="3" id="KW-0732">Signal</keyword>
<proteinExistence type="predicted"/>
<comment type="caution">
    <text evidence="4">The sequence shown here is derived from an EMBL/GenBank/DDBJ whole genome shotgun (WGS) entry which is preliminary data.</text>
</comment>
<dbReference type="AlphaFoldDB" id="A0A7W4IVB6"/>
<evidence type="ECO:0000256" key="2">
    <source>
        <dbReference type="ARBA" id="ARBA00022525"/>
    </source>
</evidence>
<protein>
    <recommendedName>
        <fullName evidence="6">Major royal jelly protein</fullName>
    </recommendedName>
</protein>
<dbReference type="SUPFAM" id="SSF101898">
    <property type="entry name" value="NHL repeat"/>
    <property type="match status" value="1"/>
</dbReference>
<dbReference type="GO" id="GO:0005576">
    <property type="term" value="C:extracellular region"/>
    <property type="evidence" value="ECO:0007669"/>
    <property type="project" value="UniProtKB-SubCell"/>
</dbReference>
<organism evidence="4 5">
    <name type="scientific">Gluconacetobacter aggeris</name>
    <dbReference type="NCBI Taxonomy" id="1286186"/>
    <lineage>
        <taxon>Bacteria</taxon>
        <taxon>Pseudomonadati</taxon>
        <taxon>Pseudomonadota</taxon>
        <taxon>Alphaproteobacteria</taxon>
        <taxon>Acetobacterales</taxon>
        <taxon>Acetobacteraceae</taxon>
        <taxon>Gluconacetobacter</taxon>
    </lineage>
</organism>